<dbReference type="GO" id="GO:0004045">
    <property type="term" value="F:peptidyl-tRNA hydrolase activity"/>
    <property type="evidence" value="ECO:0007669"/>
    <property type="project" value="TreeGrafter"/>
</dbReference>
<dbReference type="GO" id="GO:0005762">
    <property type="term" value="C:mitochondrial large ribosomal subunit"/>
    <property type="evidence" value="ECO:0007669"/>
    <property type="project" value="TreeGrafter"/>
</dbReference>
<comment type="caution">
    <text evidence="4">The sequence shown here is derived from an EMBL/GenBank/DDBJ whole genome shotgun (WGS) entry which is preliminary data.</text>
</comment>
<sequence length="201" mass="23032">MLNLRPTSHRSIFRRLSRTVFRCVRSFSSSDVRSDQAPPELVNLEKLVTPSHHSLARQWLDGFKLEDIPSRAYEIKYSRSSGPGGQHVNKTESKATIRVPLSPSPWTPAFLMLSLSKSHHYLKSNPSLLISSQETRDRRENLRRALDILHQTLSQAGREVVMGQTSDKQKERVRGLIKAEKARRRVDKTKRSETKADRGNH</sequence>
<dbReference type="PANTHER" id="PTHR11075">
    <property type="entry name" value="PEPTIDE CHAIN RELEASE FACTOR"/>
    <property type="match status" value="1"/>
</dbReference>
<protein>
    <recommendedName>
        <fullName evidence="3">Prokaryotic-type class I peptide chain release factors domain-containing protein</fullName>
    </recommendedName>
</protein>
<accession>A0A4Q1BGD4</accession>
<evidence type="ECO:0000256" key="1">
    <source>
        <dbReference type="SAM" id="Coils"/>
    </source>
</evidence>
<evidence type="ECO:0000259" key="3">
    <source>
        <dbReference type="Pfam" id="PF00472"/>
    </source>
</evidence>
<evidence type="ECO:0000256" key="2">
    <source>
        <dbReference type="SAM" id="MobiDB-lite"/>
    </source>
</evidence>
<dbReference type="AlphaFoldDB" id="A0A4Q1BGD4"/>
<dbReference type="Gene3D" id="3.30.160.20">
    <property type="match status" value="1"/>
</dbReference>
<gene>
    <name evidence="4" type="ORF">M231_06243</name>
</gene>
<dbReference type="InterPro" id="IPR000352">
    <property type="entry name" value="Pep_chain_release_fac_I"/>
</dbReference>
<proteinExistence type="predicted"/>
<dbReference type="Proteomes" id="UP000289152">
    <property type="component" value="Unassembled WGS sequence"/>
</dbReference>
<dbReference type="VEuPathDB" id="FungiDB:TREMEDRAFT_24609"/>
<dbReference type="PANTHER" id="PTHR11075:SF54">
    <property type="entry name" value="LARGE RIBOSOMAL SUBUNIT PROTEIN ML62"/>
    <property type="match status" value="1"/>
</dbReference>
<feature type="domain" description="Prokaryotic-type class I peptide chain release factors" evidence="3">
    <location>
        <begin position="67"/>
        <end position="198"/>
    </location>
</feature>
<keyword evidence="1" id="KW-0175">Coiled coil</keyword>
<keyword evidence="5" id="KW-1185">Reference proteome</keyword>
<feature type="compositionally biased region" description="Basic and acidic residues" evidence="2">
    <location>
        <begin position="167"/>
        <end position="180"/>
    </location>
</feature>
<dbReference type="GO" id="GO:0070126">
    <property type="term" value="P:mitochondrial translational termination"/>
    <property type="evidence" value="ECO:0007669"/>
    <property type="project" value="TreeGrafter"/>
</dbReference>
<feature type="compositionally biased region" description="Basic and acidic residues" evidence="2">
    <location>
        <begin position="189"/>
        <end position="201"/>
    </location>
</feature>
<dbReference type="EMBL" id="SDIL01000095">
    <property type="protein sequence ID" value="RXK36521.1"/>
    <property type="molecule type" value="Genomic_DNA"/>
</dbReference>
<name>A0A4Q1BGD4_TREME</name>
<evidence type="ECO:0000313" key="4">
    <source>
        <dbReference type="EMBL" id="RXK36521.1"/>
    </source>
</evidence>
<feature type="region of interest" description="Disordered" evidence="2">
    <location>
        <begin position="164"/>
        <end position="201"/>
    </location>
</feature>
<dbReference type="InParanoid" id="A0A4Q1BGD4"/>
<dbReference type="Pfam" id="PF00472">
    <property type="entry name" value="RF-1"/>
    <property type="match status" value="1"/>
</dbReference>
<dbReference type="OrthoDB" id="270639at2759"/>
<dbReference type="FunCoup" id="A0A4Q1BGD4">
    <property type="interactions" value="103"/>
</dbReference>
<reference evidence="4 5" key="1">
    <citation type="submission" date="2016-06" db="EMBL/GenBank/DDBJ databases">
        <title>Evolution of pathogenesis and genome organization in the Tremellales.</title>
        <authorList>
            <person name="Cuomo C."/>
            <person name="Litvintseva A."/>
            <person name="Heitman J."/>
            <person name="Chen Y."/>
            <person name="Sun S."/>
            <person name="Springer D."/>
            <person name="Dromer F."/>
            <person name="Young S."/>
            <person name="Zeng Q."/>
            <person name="Chapman S."/>
            <person name="Gujja S."/>
            <person name="Saif S."/>
            <person name="Birren B."/>
        </authorList>
    </citation>
    <scope>NUCLEOTIDE SEQUENCE [LARGE SCALE GENOMIC DNA]</scope>
    <source>
        <strain evidence="4 5">ATCC 28783</strain>
    </source>
</reference>
<dbReference type="InterPro" id="IPR052104">
    <property type="entry name" value="Mito_Release_Factor_mL62"/>
</dbReference>
<organism evidence="4 5">
    <name type="scientific">Tremella mesenterica</name>
    <name type="common">Jelly fungus</name>
    <dbReference type="NCBI Taxonomy" id="5217"/>
    <lineage>
        <taxon>Eukaryota</taxon>
        <taxon>Fungi</taxon>
        <taxon>Dikarya</taxon>
        <taxon>Basidiomycota</taxon>
        <taxon>Agaricomycotina</taxon>
        <taxon>Tremellomycetes</taxon>
        <taxon>Tremellales</taxon>
        <taxon>Tremellaceae</taxon>
        <taxon>Tremella</taxon>
    </lineage>
</organism>
<feature type="coiled-coil region" evidence="1">
    <location>
        <begin position="132"/>
        <end position="159"/>
    </location>
</feature>
<dbReference type="STRING" id="5217.A0A4Q1BGD4"/>
<dbReference type="GO" id="GO:0016150">
    <property type="term" value="F:translation release factor activity, codon nonspecific"/>
    <property type="evidence" value="ECO:0007669"/>
    <property type="project" value="TreeGrafter"/>
</dbReference>
<evidence type="ECO:0000313" key="5">
    <source>
        <dbReference type="Proteomes" id="UP000289152"/>
    </source>
</evidence>
<dbReference type="SUPFAM" id="SSF110916">
    <property type="entry name" value="Peptidyl-tRNA hydrolase domain-like"/>
    <property type="match status" value="1"/>
</dbReference>